<dbReference type="RefSeq" id="WP_097654034.1">
    <property type="nucleotide sequence ID" value="NZ_LYXE01000120.1"/>
</dbReference>
<dbReference type="OrthoDB" id="9762420at2"/>
<proteinExistence type="predicted"/>
<accession>A0A2H3KRP8</accession>
<dbReference type="Gene3D" id="2.40.50.230">
    <property type="entry name" value="Gp5 N-terminal domain"/>
    <property type="match status" value="1"/>
</dbReference>
<organism evidence="2 3">
    <name type="scientific">Candidatus Chloroploca asiatica</name>
    <dbReference type="NCBI Taxonomy" id="1506545"/>
    <lineage>
        <taxon>Bacteria</taxon>
        <taxon>Bacillati</taxon>
        <taxon>Chloroflexota</taxon>
        <taxon>Chloroflexia</taxon>
        <taxon>Chloroflexales</taxon>
        <taxon>Chloroflexineae</taxon>
        <taxon>Oscillochloridaceae</taxon>
        <taxon>Candidatus Chloroploca</taxon>
    </lineage>
</organism>
<dbReference type="InterPro" id="IPR006531">
    <property type="entry name" value="Gp5/Vgr_OB"/>
</dbReference>
<feature type="domain" description="Gp5/Type VI secretion system Vgr protein OB-fold" evidence="1">
    <location>
        <begin position="24"/>
        <end position="98"/>
    </location>
</feature>
<reference evidence="2 3" key="1">
    <citation type="submission" date="2016-05" db="EMBL/GenBank/DDBJ databases">
        <authorList>
            <person name="Lavstsen T."/>
            <person name="Jespersen J.S."/>
        </authorList>
    </citation>
    <scope>NUCLEOTIDE SEQUENCE [LARGE SCALE GENOMIC DNA]</scope>
    <source>
        <strain evidence="2 3">B7-9</strain>
    </source>
</reference>
<protein>
    <recommendedName>
        <fullName evidence="1">Gp5/Type VI secretion system Vgr protein OB-fold domain-containing protein</fullName>
    </recommendedName>
</protein>
<sequence>MLQEQELYDLPMAGRFVGMYLAEVVSAVDSDENLGRVQVRLLHHDGVGEQDGPIWAAVAVPFAGKEMGAFLIPKKGDQVLVGFVQGDPRYPVVLGGVWSHSAPPPEQVDDEKVHVWSITSAKKSRIAIEEAETPTITLKTPNQTEVSVVLSDEGGGQVVIKANNATITLDSSGITLDSPSNITINAGGKLDLTAAGGVTIKGAQVTVNGATTIIPSATTPSITAGTYSVGVGNIW</sequence>
<evidence type="ECO:0000313" key="3">
    <source>
        <dbReference type="Proteomes" id="UP000220922"/>
    </source>
</evidence>
<dbReference type="AlphaFoldDB" id="A0A2H3KRP8"/>
<dbReference type="EMBL" id="LYXE01000120">
    <property type="protein sequence ID" value="PDV97890.1"/>
    <property type="molecule type" value="Genomic_DNA"/>
</dbReference>
<keyword evidence="3" id="KW-1185">Reference proteome</keyword>
<dbReference type="InterPro" id="IPR037026">
    <property type="entry name" value="Vgr_OB-fold_dom_sf"/>
</dbReference>
<gene>
    <name evidence="2" type="ORF">A9Q02_17105</name>
</gene>
<evidence type="ECO:0000259" key="1">
    <source>
        <dbReference type="Pfam" id="PF04717"/>
    </source>
</evidence>
<dbReference type="Proteomes" id="UP000220922">
    <property type="component" value="Unassembled WGS sequence"/>
</dbReference>
<name>A0A2H3KRP8_9CHLR</name>
<comment type="caution">
    <text evidence="2">The sequence shown here is derived from an EMBL/GenBank/DDBJ whole genome shotgun (WGS) entry which is preliminary data.</text>
</comment>
<evidence type="ECO:0000313" key="2">
    <source>
        <dbReference type="EMBL" id="PDV97890.1"/>
    </source>
</evidence>
<dbReference type="SUPFAM" id="SSF69255">
    <property type="entry name" value="gp5 N-terminal domain-like"/>
    <property type="match status" value="1"/>
</dbReference>
<dbReference type="Pfam" id="PF04717">
    <property type="entry name" value="Phage_base_V"/>
    <property type="match status" value="1"/>
</dbReference>